<feature type="transmembrane region" description="Helical" evidence="12">
    <location>
        <begin position="314"/>
        <end position="341"/>
    </location>
</feature>
<evidence type="ECO:0000256" key="10">
    <source>
        <dbReference type="ARBA" id="ARBA00023224"/>
    </source>
</evidence>
<evidence type="ECO:0000256" key="2">
    <source>
        <dbReference type="ARBA" id="ARBA00022475"/>
    </source>
</evidence>
<gene>
    <name evidence="14" type="ORF">MMEN_LOCUS12772</name>
</gene>
<reference evidence="14" key="1">
    <citation type="submission" date="2021-05" db="EMBL/GenBank/DDBJ databases">
        <authorList>
            <person name="Tigano A."/>
        </authorList>
    </citation>
    <scope>NUCLEOTIDE SEQUENCE</scope>
</reference>
<dbReference type="OrthoDB" id="10042731at2759"/>
<feature type="transmembrane region" description="Helical" evidence="12">
    <location>
        <begin position="287"/>
        <end position="308"/>
    </location>
</feature>
<dbReference type="EMBL" id="CAJRST010014113">
    <property type="protein sequence ID" value="CAG5929133.1"/>
    <property type="molecule type" value="Genomic_DNA"/>
</dbReference>
<evidence type="ECO:0000256" key="12">
    <source>
        <dbReference type="SAM" id="Phobius"/>
    </source>
</evidence>
<dbReference type="PROSITE" id="PS00237">
    <property type="entry name" value="G_PROTEIN_RECEP_F1_1"/>
    <property type="match status" value="2"/>
</dbReference>
<dbReference type="SUPFAM" id="SSF81321">
    <property type="entry name" value="Family A G protein-coupled receptor-like"/>
    <property type="match status" value="2"/>
</dbReference>
<comment type="similarity">
    <text evidence="11">Belongs to the G-protein coupled receptor 1 family.</text>
</comment>
<dbReference type="PANTHER" id="PTHR24249:SF381">
    <property type="entry name" value="TRACE AMINE ASSOCIATED RECEPTOR 19P-RELATED"/>
    <property type="match status" value="1"/>
</dbReference>
<keyword evidence="5 11" id="KW-0297">G-protein coupled receptor</keyword>
<keyword evidence="15" id="KW-1185">Reference proteome</keyword>
<sequence>MVEGSMCKGPKVGEAELGGAKFLGARLLGGELLLRSSVMAAVAGEAELCFPELLNSSCRRIKYPPSTSVLISITLSSVSVLTVTLNLLVIISISHFKRLHTPANLLLLSLAVSDCMVGLLISLQISLIDGCWFLGDAMCVLYWVLDHVITSASIGTMVLISVDRYVAIFYPLHYPGKVTLSRARLCVALCWIGSALFHCLLLMEGLRKPGLYASCSGECVLFVDPVGGLCDLLFSFVGPVSVTVVLYLRVFVVVVTQARAMRAQRAQRPLGLGARSWSSEAKAVRTLAVVVAAFLVCTCPFFCVTLAARDAGVSAASVAVLLFYFNSTLNPLIYTIFYPWFRSGERMRKEEERSLKNGGGQRDPGGWKLLPPEAMEDTDLCFPQLNASCRSPRRPHFEVLLIYIMLSSISLLTVTLNLLVIISISHFRRLQYPESKLIMTYVALSSISLGTAALNLLVIISISHFRQLQTPTNLLLLSLAVSDFLIGLILFFYQIVLMDGCWFLSDIMCTLYQYLSYIVTSASVGTMVIISVDRYVAICHPLHYSTKVTQKRVEICVCVCWICSVVFQSLILKDNLKQPDKFDYCLGECVLTVNYIAGYVDMIFSFIVPITVIVVLYLRVFVVAVSQARAMRSHIAATHLQSSVTVNKSELKAARTLGIVVVVFLVCLCPYYCVALSGQDSSLSTESASFVIYLFFFNSCLNPIIYVFFYPWFRKSIKLIVTLQILKPDSCDFNLICFSINEATVLGQESSFNGSSTVFLICLFFFNSCLNPIVHVVFYSCFRKSIKLPFRY</sequence>
<comment type="caution">
    <text evidence="14">The sequence shown here is derived from an EMBL/GenBank/DDBJ whole genome shotgun (WGS) entry which is preliminary data.</text>
</comment>
<accession>A0A8S4BFJ4</accession>
<feature type="transmembrane region" description="Helical" evidence="12">
    <location>
        <begin position="474"/>
        <end position="494"/>
    </location>
</feature>
<evidence type="ECO:0000256" key="3">
    <source>
        <dbReference type="ARBA" id="ARBA00022692"/>
    </source>
</evidence>
<proteinExistence type="inferred from homology"/>
<feature type="transmembrane region" description="Helical" evidence="12">
    <location>
        <begin position="602"/>
        <end position="625"/>
    </location>
</feature>
<organism evidence="14 15">
    <name type="scientific">Menidia menidia</name>
    <name type="common">Atlantic silverside</name>
    <dbReference type="NCBI Taxonomy" id="238744"/>
    <lineage>
        <taxon>Eukaryota</taxon>
        <taxon>Metazoa</taxon>
        <taxon>Chordata</taxon>
        <taxon>Craniata</taxon>
        <taxon>Vertebrata</taxon>
        <taxon>Euteleostomi</taxon>
        <taxon>Actinopterygii</taxon>
        <taxon>Neopterygii</taxon>
        <taxon>Teleostei</taxon>
        <taxon>Neoteleostei</taxon>
        <taxon>Acanthomorphata</taxon>
        <taxon>Ovalentaria</taxon>
        <taxon>Atherinomorphae</taxon>
        <taxon>Atheriniformes</taxon>
        <taxon>Atherinopsidae</taxon>
        <taxon>Menidiinae</taxon>
        <taxon>Menidia</taxon>
    </lineage>
</organism>
<dbReference type="GO" id="GO:0005886">
    <property type="term" value="C:plasma membrane"/>
    <property type="evidence" value="ECO:0007669"/>
    <property type="project" value="UniProtKB-SubCell"/>
</dbReference>
<feature type="transmembrane region" description="Helical" evidence="12">
    <location>
        <begin position="232"/>
        <end position="255"/>
    </location>
</feature>
<evidence type="ECO:0000256" key="5">
    <source>
        <dbReference type="ARBA" id="ARBA00023040"/>
    </source>
</evidence>
<dbReference type="AlphaFoldDB" id="A0A8S4BFJ4"/>
<dbReference type="Gene3D" id="1.20.1070.10">
    <property type="entry name" value="Rhodopsin 7-helix transmembrane proteins"/>
    <property type="match status" value="2"/>
</dbReference>
<feature type="transmembrane region" description="Helical" evidence="12">
    <location>
        <begin position="105"/>
        <end position="128"/>
    </location>
</feature>
<evidence type="ECO:0000256" key="9">
    <source>
        <dbReference type="ARBA" id="ARBA00023180"/>
    </source>
</evidence>
<protein>
    <submittedName>
        <fullName evidence="14">(Atlantic silverside) hypothetical protein</fullName>
    </submittedName>
</protein>
<keyword evidence="4 12" id="KW-1133">Transmembrane helix</keyword>
<dbReference type="CDD" id="cd15055">
    <property type="entry name" value="7tmA_TAARs"/>
    <property type="match status" value="2"/>
</dbReference>
<dbReference type="PROSITE" id="PS50262">
    <property type="entry name" value="G_PROTEIN_RECEP_F1_2"/>
    <property type="match status" value="2"/>
</dbReference>
<evidence type="ECO:0000256" key="8">
    <source>
        <dbReference type="ARBA" id="ARBA00023170"/>
    </source>
</evidence>
<evidence type="ECO:0000313" key="15">
    <source>
        <dbReference type="Proteomes" id="UP000677803"/>
    </source>
</evidence>
<keyword evidence="3 11" id="KW-0812">Transmembrane</keyword>
<evidence type="ECO:0000256" key="7">
    <source>
        <dbReference type="ARBA" id="ARBA00023157"/>
    </source>
</evidence>
<feature type="transmembrane region" description="Helical" evidence="12">
    <location>
        <begin position="657"/>
        <end position="678"/>
    </location>
</feature>
<feature type="transmembrane region" description="Helical" evidence="12">
    <location>
        <begin position="438"/>
        <end position="462"/>
    </location>
</feature>
<keyword evidence="9" id="KW-0325">Glycoprotein</keyword>
<feature type="transmembrane region" description="Helical" evidence="12">
    <location>
        <begin position="690"/>
        <end position="713"/>
    </location>
</feature>
<evidence type="ECO:0000313" key="14">
    <source>
        <dbReference type="EMBL" id="CAG5929133.1"/>
    </source>
</evidence>
<dbReference type="PRINTS" id="PR00237">
    <property type="entry name" value="GPCRRHODOPSN"/>
</dbReference>
<evidence type="ECO:0000256" key="1">
    <source>
        <dbReference type="ARBA" id="ARBA00004651"/>
    </source>
</evidence>
<dbReference type="InterPro" id="IPR000276">
    <property type="entry name" value="GPCR_Rhodpsn"/>
</dbReference>
<dbReference type="InterPro" id="IPR050569">
    <property type="entry name" value="TAAR"/>
</dbReference>
<dbReference type="FunFam" id="1.20.1070.10:FF:000030">
    <property type="entry name" value="trace amine-associated receptor 1"/>
    <property type="match status" value="1"/>
</dbReference>
<feature type="transmembrane region" description="Helical" evidence="12">
    <location>
        <begin position="183"/>
        <end position="203"/>
    </location>
</feature>
<dbReference type="Pfam" id="PF00001">
    <property type="entry name" value="7tm_1"/>
    <property type="match status" value="2"/>
</dbReference>
<feature type="transmembrane region" description="Helical" evidence="12">
    <location>
        <begin position="400"/>
        <end position="426"/>
    </location>
</feature>
<evidence type="ECO:0000256" key="11">
    <source>
        <dbReference type="RuleBase" id="RU000688"/>
    </source>
</evidence>
<feature type="domain" description="G-protein coupled receptors family 1 profile" evidence="13">
    <location>
        <begin position="85"/>
        <end position="334"/>
    </location>
</feature>
<dbReference type="PANTHER" id="PTHR24249">
    <property type="entry name" value="HISTAMINE RECEPTOR-RELATED G-PROTEIN COUPLED RECEPTOR"/>
    <property type="match status" value="1"/>
</dbReference>
<keyword evidence="2" id="KW-1003">Cell membrane</keyword>
<evidence type="ECO:0000256" key="6">
    <source>
        <dbReference type="ARBA" id="ARBA00023136"/>
    </source>
</evidence>
<evidence type="ECO:0000259" key="13">
    <source>
        <dbReference type="PROSITE" id="PS50262"/>
    </source>
</evidence>
<dbReference type="InterPro" id="IPR017452">
    <property type="entry name" value="GPCR_Rhodpsn_7TM"/>
</dbReference>
<feature type="domain" description="G-protein coupled receptors family 1 profile" evidence="13">
    <location>
        <begin position="454"/>
        <end position="706"/>
    </location>
</feature>
<comment type="subcellular location">
    <subcellularLocation>
        <location evidence="1">Cell membrane</location>
        <topology evidence="1">Multi-pass membrane protein</topology>
    </subcellularLocation>
</comment>
<evidence type="ECO:0000256" key="4">
    <source>
        <dbReference type="ARBA" id="ARBA00022989"/>
    </source>
</evidence>
<feature type="transmembrane region" description="Helical" evidence="12">
    <location>
        <begin position="514"/>
        <end position="532"/>
    </location>
</feature>
<dbReference type="Proteomes" id="UP000677803">
    <property type="component" value="Unassembled WGS sequence"/>
</dbReference>
<feature type="transmembrane region" description="Helical" evidence="12">
    <location>
        <begin position="553"/>
        <end position="572"/>
    </location>
</feature>
<keyword evidence="10 11" id="KW-0807">Transducer</keyword>
<feature type="transmembrane region" description="Helical" evidence="12">
    <location>
        <begin position="758"/>
        <end position="782"/>
    </location>
</feature>
<keyword evidence="6 12" id="KW-0472">Membrane</keyword>
<name>A0A8S4BFJ4_9TELE</name>
<feature type="transmembrane region" description="Helical" evidence="12">
    <location>
        <begin position="140"/>
        <end position="162"/>
    </location>
</feature>
<dbReference type="GO" id="GO:0001594">
    <property type="term" value="F:trace-amine receptor activity"/>
    <property type="evidence" value="ECO:0007669"/>
    <property type="project" value="TreeGrafter"/>
</dbReference>
<keyword evidence="8 11" id="KW-0675">Receptor</keyword>
<feature type="transmembrane region" description="Helical" evidence="12">
    <location>
        <begin position="69"/>
        <end position="93"/>
    </location>
</feature>
<keyword evidence="7" id="KW-1015">Disulfide bond</keyword>